<dbReference type="KEGG" id="psuu:Psuf_056270"/>
<reference evidence="1 2" key="1">
    <citation type="submission" date="2020-03" db="EMBL/GenBank/DDBJ databases">
        <title>Whole genome shotgun sequence of Phytohabitans suffuscus NBRC 105367.</title>
        <authorList>
            <person name="Komaki H."/>
            <person name="Tamura T."/>
        </authorList>
    </citation>
    <scope>NUCLEOTIDE SEQUENCE [LARGE SCALE GENOMIC DNA]</scope>
    <source>
        <strain evidence="1 2">NBRC 105367</strain>
    </source>
</reference>
<organism evidence="1 2">
    <name type="scientific">Phytohabitans suffuscus</name>
    <dbReference type="NCBI Taxonomy" id="624315"/>
    <lineage>
        <taxon>Bacteria</taxon>
        <taxon>Bacillati</taxon>
        <taxon>Actinomycetota</taxon>
        <taxon>Actinomycetes</taxon>
        <taxon>Micromonosporales</taxon>
        <taxon>Micromonosporaceae</taxon>
    </lineage>
</organism>
<proteinExistence type="predicted"/>
<reference evidence="1 2" key="2">
    <citation type="submission" date="2020-03" db="EMBL/GenBank/DDBJ databases">
        <authorList>
            <person name="Ichikawa N."/>
            <person name="Kimura A."/>
            <person name="Kitahashi Y."/>
            <person name="Uohara A."/>
        </authorList>
    </citation>
    <scope>NUCLEOTIDE SEQUENCE [LARGE SCALE GENOMIC DNA]</scope>
    <source>
        <strain evidence="1 2">NBRC 105367</strain>
    </source>
</reference>
<dbReference type="RefSeq" id="WP_173159680.1">
    <property type="nucleotide sequence ID" value="NZ_AP022871.1"/>
</dbReference>
<protein>
    <submittedName>
        <fullName evidence="1">Uncharacterized protein</fullName>
    </submittedName>
</protein>
<dbReference type="AlphaFoldDB" id="A0A6F8YQF9"/>
<keyword evidence="2" id="KW-1185">Reference proteome</keyword>
<sequence>MYDEALREIAGAYARLSRADEVFAAAEAAAPARSTGSDRTGTVHAVVGRDGIPESFVVDPGWHRALGATGLAGAVAEACAAAGTAAWEASAPSGADPREWFTRLHRAFTEDAPAPRPAPAHRQPRPLDAVVADALDHLGPILAGLGGTGSATGTAAGGRLSLTLDPAGSVSCEADPDWVSRQEAGELGEALDRALAAARAGLSAGADGMARAEAVFGELFERIPRQRREGAR</sequence>
<dbReference type="EMBL" id="AP022871">
    <property type="protein sequence ID" value="BCB88314.1"/>
    <property type="molecule type" value="Genomic_DNA"/>
</dbReference>
<evidence type="ECO:0000313" key="1">
    <source>
        <dbReference type="EMBL" id="BCB88314.1"/>
    </source>
</evidence>
<evidence type="ECO:0000313" key="2">
    <source>
        <dbReference type="Proteomes" id="UP000503011"/>
    </source>
</evidence>
<gene>
    <name evidence="1" type="ORF">Psuf_056270</name>
</gene>
<name>A0A6F8YQF9_9ACTN</name>
<accession>A0A6F8YQF9</accession>
<dbReference type="Proteomes" id="UP000503011">
    <property type="component" value="Chromosome"/>
</dbReference>